<name>A0A5K0U7R5_9VIRU</name>
<gene>
    <name evidence="5" type="ORF">YASMINEVIRUS_542</name>
</gene>
<dbReference type="EMBL" id="UPSH01000001">
    <property type="protein sequence ID" value="VBB18079.1"/>
    <property type="molecule type" value="Genomic_DNA"/>
</dbReference>
<feature type="compositionally biased region" description="Acidic residues" evidence="3">
    <location>
        <begin position="346"/>
        <end position="358"/>
    </location>
</feature>
<feature type="region of interest" description="Disordered" evidence="3">
    <location>
        <begin position="312"/>
        <end position="387"/>
    </location>
</feature>
<reference evidence="5 6" key="1">
    <citation type="submission" date="2018-10" db="EMBL/GenBank/DDBJ databases">
        <authorList>
            <consortium name="IHU Genomes"/>
        </authorList>
    </citation>
    <scope>NUCLEOTIDE SEQUENCE [LARGE SCALE GENOMIC DNA]</scope>
    <source>
        <strain evidence="5 6">A1</strain>
    </source>
</reference>
<dbReference type="GO" id="GO:0008270">
    <property type="term" value="F:zinc ion binding"/>
    <property type="evidence" value="ECO:0007669"/>
    <property type="project" value="UniProtKB-KW"/>
</dbReference>
<feature type="compositionally biased region" description="Basic and acidic residues" evidence="3">
    <location>
        <begin position="359"/>
        <end position="374"/>
    </location>
</feature>
<keyword evidence="1" id="KW-0862">Zinc</keyword>
<keyword evidence="6" id="KW-1185">Reference proteome</keyword>
<evidence type="ECO:0000313" key="6">
    <source>
        <dbReference type="Proteomes" id="UP000594342"/>
    </source>
</evidence>
<dbReference type="InterPro" id="IPR036236">
    <property type="entry name" value="Znf_C2H2_sf"/>
</dbReference>
<protein>
    <recommendedName>
        <fullName evidence="4">C2H2-type domain-containing protein</fullName>
    </recommendedName>
</protein>
<organism evidence="5 6">
    <name type="scientific">Yasminevirus sp. GU-2018</name>
    <dbReference type="NCBI Taxonomy" id="2420051"/>
    <lineage>
        <taxon>Viruses</taxon>
        <taxon>Varidnaviria</taxon>
        <taxon>Bamfordvirae</taxon>
        <taxon>Nucleocytoviricota</taxon>
        <taxon>Megaviricetes</taxon>
        <taxon>Imitervirales</taxon>
        <taxon>Mimiviridae</taxon>
        <taxon>Klosneuvirinae</taxon>
        <taxon>Yasminevirus</taxon>
        <taxon>Yasminevirus saudimassiliense</taxon>
    </lineage>
</organism>
<proteinExistence type="predicted"/>
<dbReference type="InterPro" id="IPR013087">
    <property type="entry name" value="Znf_C2H2_type"/>
</dbReference>
<evidence type="ECO:0000256" key="2">
    <source>
        <dbReference type="SAM" id="Coils"/>
    </source>
</evidence>
<dbReference type="PROSITE" id="PS50157">
    <property type="entry name" value="ZINC_FINGER_C2H2_2"/>
    <property type="match status" value="2"/>
</dbReference>
<evidence type="ECO:0000259" key="4">
    <source>
        <dbReference type="PROSITE" id="PS50157"/>
    </source>
</evidence>
<evidence type="ECO:0000256" key="3">
    <source>
        <dbReference type="SAM" id="MobiDB-lite"/>
    </source>
</evidence>
<accession>A0A5K0U7R5</accession>
<dbReference type="SUPFAM" id="SSF57667">
    <property type="entry name" value="beta-beta-alpha zinc fingers"/>
    <property type="match status" value="1"/>
</dbReference>
<feature type="coiled-coil region" evidence="2">
    <location>
        <begin position="77"/>
        <end position="111"/>
    </location>
</feature>
<keyword evidence="1" id="KW-0863">Zinc-finger</keyword>
<feature type="domain" description="C2H2-type" evidence="4">
    <location>
        <begin position="4"/>
        <end position="22"/>
    </location>
</feature>
<feature type="compositionally biased region" description="Low complexity" evidence="3">
    <location>
        <begin position="333"/>
        <end position="344"/>
    </location>
</feature>
<comment type="caution">
    <text evidence="5">The sequence shown here is derived from an EMBL/GenBank/DDBJ whole genome shotgun (WGS) entry which is preliminary data.</text>
</comment>
<keyword evidence="2" id="KW-0175">Coiled coil</keyword>
<feature type="domain" description="C2H2-type" evidence="4">
    <location>
        <begin position="33"/>
        <end position="60"/>
    </location>
</feature>
<dbReference type="Proteomes" id="UP000594342">
    <property type="component" value="Unassembled WGS sequence"/>
</dbReference>
<keyword evidence="1" id="KW-0479">Metal-binding</keyword>
<evidence type="ECO:0000256" key="1">
    <source>
        <dbReference type="PROSITE-ProRule" id="PRU00042"/>
    </source>
</evidence>
<sequence>MSIHTCDACGQTFTRKVNLDYHIINQSCKIVTHRCKFCSNGFTTETSMYRHMRTSCKVKKEEDMAKEKIYGELVKIQEESSKKFIKMEEENKNLKKQVAEMQKQLTKALTNNKQNGTSIKTIKDSNVSINNGTVNNHNTNIMLVGYGNEDISKLNQSDILKVLQNGYISTVKLTEAVHFNPKYPEYHNVYISNMKDKYAMMFDGKNWTLTMKEDLINRIYEDKKNYIEENLEDFVDSLSVSRRKALERWLNTDDNDTKISDIKSSIKLLLYNSRRMPLSLIDQSDDKKNIVVPTIKTTKSRKLLKAPKITIDDNDNDTISVPGNGDDNHNDNQNDNSDNTNVENADSLDDVERMDDDSNDKNTDDEQDKTDTESRKRKAKVTSITKTKTVIDSKKTVRVVANRKTIAKK</sequence>
<dbReference type="Gene3D" id="3.30.160.60">
    <property type="entry name" value="Classic Zinc Finger"/>
    <property type="match status" value="1"/>
</dbReference>
<evidence type="ECO:0000313" key="5">
    <source>
        <dbReference type="EMBL" id="VBB18079.1"/>
    </source>
</evidence>